<feature type="compositionally biased region" description="Basic and acidic residues" evidence="1">
    <location>
        <begin position="816"/>
        <end position="825"/>
    </location>
</feature>
<feature type="region of interest" description="Disordered" evidence="1">
    <location>
        <begin position="1150"/>
        <end position="1178"/>
    </location>
</feature>
<feature type="compositionally biased region" description="Basic residues" evidence="1">
    <location>
        <begin position="209"/>
        <end position="228"/>
    </location>
</feature>
<feature type="compositionally biased region" description="Low complexity" evidence="1">
    <location>
        <begin position="2098"/>
        <end position="2107"/>
    </location>
</feature>
<sequence>MMGPPSRRRSKDSTSSSRRDTSPGEKPSLRTETLQDKWGSETPKTVLEGGMSSERRTRASVDPETAKEPSFIHDYRRTAFRRETDGPGERHRIHGTTELSPGSCKEASDSSIGDNGESDTGGNHRSTRRFLTVGREGRRAGSCEGVSERDLKMKLTGELFPDILDDVSSTRCSSNRGTERTTTGSAASSSRCESSSSETSWGAPVDAHHRLRPPTLRHHVSRQQQKKRQVTESRDKAVSALSEVLTPGTSLAHWRQETEDRNSSWYAPTGTRAVGEEQQSASCRDRARERYEESEERRPGTETHRTLGGEDERERECWDNRGPFNRSCESRSTELQKRTEDSGNTSFSSASSLSRGTRREKEQEDVEHKISPRQQASGLALTPELRGRRQSPKLPTSRKSRDVAEREEEVVSATRHSPRRVVGVPGHHASRERIPSGHHTEDSIGSVSDAREAEDVVAREVRREAQEVKETKGGIDMRLSRSRVVMPARSSKVSQSTWQREGSTENDTGFHGQEIFLRDEKRGQCCLDDAVGRRRRERREKLFSSPEFSPKDRTEKAGSRILVSDSLLKRIEESRHKMRRHFTRGRETYSPSAQQTDAEDDDPRVMRVSHAERKAADSPPAAAAQEPSRDTSAAAGRDLTESRRLHLKSKSQSPHRACFSARQEVDSETEGVRNKNGVRPVTCRTSRDGLRPDIQQRCRTSPPVQLRKSSGMWSTRRASDTSSQRDRQRPVGLETYRDESRTPGAHAQRSPLRSDESPCRYVERWSESGHWTRCPGNATERAARIAPRARASVSTTGSRSTLDIPLSAETGGGSETVHRGTEFPKGRFHPSQTAKHYTKDRRWKPRDEAGASRSSYSPPPVVSSPCLLSRRAVPPERQMQDRNGKASRRQPSSPITSDSLALSGYSSLSDTFGGTEKVPNDDISVVCKMRESENSSGEERAPYPKGDCTAMREASRSPHSSYSKAFSGRRNPARSGNLRDGREHHNIGNTQKRSPGVLRGGSTSGSLVVPRRSIRQSGGNEKAGHGGDFRRSHTERSHREKFDSHPRTSHSRRVCDVSTMEKGNRNRSAQTQIVPPAGRRCRTEDLSVSSGSSIWSDDGSVARPCTGRSESNQHMEHRVRKRDLPASAPWKTEGESGSAFCLEEQLRSMPGLSRNMDGGKRESKTQETPQSTLPSPLAQVRNMQCNLETVIAQLKERHEFLDNHNVPSFPSPRPPMKHPTQLHENNSGSPRNLLHTGRALPAYTQSVLPSRTTTTAATTTDFAAPSCNVQTWGNQSSTDDEMALLSQRLATARVCMNRTPINPAFHGGASPGAFAPLLPPYPPPVTQEAPSASCCPQLFQVPGVSCHHGQYIAFGGGPRLAGAQPMRASAGRLGAYSDASFLHLWQKNHGNKVHNVIQETSKACLPPHSWAASHGVEQQGKTVRCSRSGVPPNYSRAGIQTVAFIAPHVSSQADWSRSSTCVKALPRCSADGSLHLTPSVPPSRSDPPAQQVDEEITRSPQTFVVEPACCQPLSPSLFSTAAAGRQEVRCRVPTGDGQSAYTAVTPRSTSLPLATARFGVPTARDSISPYGGPMLRYPWARRGPTPEDELDSRFSSERPGGCFGPMLGGFGGAVNSPLCPFGAAAIPSQECDHPFVPEGGMSRPFASPSWSALAAERHRPPQTRNGLMEGFPGAPSATFPVSHSAATGDPMTSLQSEYPSQSGVCGTGANQEEVKRWIQSSGAAVPSHRLLQILQRRSNHRSPGVQQAGVRTEAPHIRPAAPMVNAEGRRASVRYGGEPVSSMGTQIGQPGRLRAPAGPDNERLQSSFAWSPTGRGCPRNAGIGGSGLGPFGTNQLILAKLMDGLEAAHRRLQVTHGRRASPLDSPGAPSTLAPVSGGAQAVARGREIFDSLNARWRRFKALEDSPKSSHAVGSCSGSSTESPYFYSVDTGHTENPMRHHYAVHDFYSPLGAAGFMGNPSGDIRWGGGPPAGEPSAAFRLKINTLNQRMASVVGREHELLHDLQKARQKWCSETSAHPVRPPAAGDVGTSPVRLTPGDREPVRRLAAPDASAHPTSGHSPRSRLSVSPRGRTTHRLASHSRDVKSPRHSRLEAPPPTSGASGAPAPSGRGGKALSPRGSRAWSGHGQARSQLSPSPSRELMKTISNALMEGPALRGGAPGAEARGHQSAEWPSGANLRHLSLPLSSLSRDYGGRQTEVDSPPERPPLSLHNPERAQLLLRLEHGSSARSRSSSGLPVRPRLTSPQNFGGSRLKEREESLRRRLTDSETRAVAEETLKQARCLDPILHTEEDELLQSISEHLKRQHP</sequence>
<feature type="compositionally biased region" description="Basic and acidic residues" evidence="1">
    <location>
        <begin position="549"/>
        <end position="558"/>
    </location>
</feature>
<feature type="compositionally biased region" description="Basic and acidic residues" evidence="1">
    <location>
        <begin position="357"/>
        <end position="370"/>
    </location>
</feature>
<proteinExistence type="predicted"/>
<feature type="region of interest" description="Disordered" evidence="1">
    <location>
        <begin position="930"/>
        <end position="1055"/>
    </location>
</feature>
<feature type="compositionally biased region" description="Basic and acidic residues" evidence="1">
    <location>
        <begin position="328"/>
        <end position="341"/>
    </location>
</feature>
<feature type="compositionally biased region" description="Basic and acidic residues" evidence="1">
    <location>
        <begin position="717"/>
        <end position="741"/>
    </location>
</feature>
<dbReference type="VEuPathDB" id="ToxoDB:CSUI_001295"/>
<feature type="region of interest" description="Disordered" evidence="1">
    <location>
        <begin position="2012"/>
        <end position="2138"/>
    </location>
</feature>
<feature type="region of interest" description="Disordered" evidence="1">
    <location>
        <begin position="1089"/>
        <end position="1136"/>
    </location>
</feature>
<feature type="compositionally biased region" description="Basic and acidic residues" evidence="1">
    <location>
        <begin position="930"/>
        <end position="942"/>
    </location>
</feature>
<accession>A0A2C6LCW9</accession>
<keyword evidence="3" id="KW-1185">Reference proteome</keyword>
<feature type="compositionally biased region" description="Basic and acidic residues" evidence="1">
    <location>
        <begin position="1022"/>
        <end position="1046"/>
    </location>
</feature>
<evidence type="ECO:0000256" key="1">
    <source>
        <dbReference type="SAM" id="MobiDB-lite"/>
    </source>
</evidence>
<feature type="region of interest" description="Disordered" evidence="1">
    <location>
        <begin position="1780"/>
        <end position="1803"/>
    </location>
</feature>
<feature type="region of interest" description="Disordered" evidence="1">
    <location>
        <begin position="1"/>
        <end position="149"/>
    </location>
</feature>
<dbReference type="EMBL" id="MIGC01000507">
    <property type="protein sequence ID" value="PHJ24852.1"/>
    <property type="molecule type" value="Genomic_DNA"/>
</dbReference>
<feature type="region of interest" description="Disordered" evidence="1">
    <location>
        <begin position="2151"/>
        <end position="2209"/>
    </location>
</feature>
<dbReference type="Proteomes" id="UP000221165">
    <property type="component" value="Unassembled WGS sequence"/>
</dbReference>
<feature type="compositionally biased region" description="Basic and acidic residues" evidence="1">
    <location>
        <begin position="17"/>
        <end position="39"/>
    </location>
</feature>
<feature type="compositionally biased region" description="Basic and acidic residues" evidence="1">
    <location>
        <begin position="283"/>
        <end position="319"/>
    </location>
</feature>
<feature type="compositionally biased region" description="Polar residues" evidence="1">
    <location>
        <begin position="491"/>
        <end position="507"/>
    </location>
</feature>
<feature type="compositionally biased region" description="Polar residues" evidence="1">
    <location>
        <begin position="697"/>
        <end position="713"/>
    </location>
</feature>
<feature type="compositionally biased region" description="Basic and acidic residues" evidence="1">
    <location>
        <begin position="449"/>
        <end position="479"/>
    </location>
</feature>
<feature type="compositionally biased region" description="Polar residues" evidence="1">
    <location>
        <begin position="2053"/>
        <end position="2065"/>
    </location>
</feature>
<feature type="compositionally biased region" description="Low complexity" evidence="1">
    <location>
        <begin position="1089"/>
        <end position="1101"/>
    </location>
</feature>
<protein>
    <submittedName>
        <fullName evidence="2">Uncharacterized protein</fullName>
    </submittedName>
</protein>
<feature type="compositionally biased region" description="Polar residues" evidence="1">
    <location>
        <begin position="1679"/>
        <end position="1707"/>
    </location>
</feature>
<feature type="region of interest" description="Disordered" evidence="1">
    <location>
        <begin position="1857"/>
        <end position="1878"/>
    </location>
</feature>
<feature type="compositionally biased region" description="Basic and acidic residues" evidence="1">
    <location>
        <begin position="135"/>
        <end position="149"/>
    </location>
</feature>
<feature type="compositionally biased region" description="Polar residues" evidence="1">
    <location>
        <begin position="889"/>
        <end position="902"/>
    </location>
</feature>
<feature type="compositionally biased region" description="Low complexity" evidence="1">
    <location>
        <begin position="180"/>
        <end position="200"/>
    </location>
</feature>
<feature type="region of interest" description="Disordered" evidence="1">
    <location>
        <begin position="782"/>
        <end position="902"/>
    </location>
</feature>
<feature type="region of interest" description="Disordered" evidence="1">
    <location>
        <begin position="1473"/>
        <end position="1493"/>
    </location>
</feature>
<feature type="region of interest" description="Disordered" evidence="1">
    <location>
        <begin position="166"/>
        <end position="515"/>
    </location>
</feature>
<feature type="compositionally biased region" description="Basic and acidic residues" evidence="1">
    <location>
        <begin position="53"/>
        <end position="90"/>
    </location>
</feature>
<comment type="caution">
    <text evidence="2">The sequence shown here is derived from an EMBL/GenBank/DDBJ whole genome shotgun (WGS) entry which is preliminary data.</text>
</comment>
<dbReference type="RefSeq" id="XP_067926524.1">
    <property type="nucleotide sequence ID" value="XM_068061501.1"/>
</dbReference>
<name>A0A2C6LCW9_9APIC</name>
<feature type="compositionally biased region" description="Basic residues" evidence="1">
    <location>
        <begin position="1"/>
        <end position="10"/>
    </location>
</feature>
<feature type="compositionally biased region" description="Basic and acidic residues" evidence="1">
    <location>
        <begin position="977"/>
        <end position="986"/>
    </location>
</feature>
<feature type="region of interest" description="Disordered" evidence="1">
    <location>
        <begin position="529"/>
        <end position="758"/>
    </location>
</feature>
<gene>
    <name evidence="2" type="ORF">CSUI_001295</name>
</gene>
<feature type="compositionally biased region" description="Polar residues" evidence="1">
    <location>
        <begin position="109"/>
        <end position="124"/>
    </location>
</feature>
<feature type="compositionally biased region" description="Basic and acidic residues" evidence="1">
    <location>
        <begin position="603"/>
        <end position="616"/>
    </location>
</feature>
<feature type="compositionally biased region" description="Low complexity" evidence="1">
    <location>
        <begin position="782"/>
        <end position="791"/>
    </location>
</feature>
<feature type="compositionally biased region" description="Polar residues" evidence="1">
    <location>
        <begin position="792"/>
        <end position="801"/>
    </location>
</feature>
<feature type="region of interest" description="Disordered" evidence="1">
    <location>
        <begin position="1678"/>
        <end position="1707"/>
    </location>
</feature>
<reference evidence="2 3" key="1">
    <citation type="journal article" date="2017" name="Int. J. Parasitol.">
        <title>The genome of the protozoan parasite Cystoisospora suis and a reverse vaccinology approach to identify vaccine candidates.</title>
        <authorList>
            <person name="Palmieri N."/>
            <person name="Shrestha A."/>
            <person name="Ruttkowski B."/>
            <person name="Beck T."/>
            <person name="Vogl C."/>
            <person name="Tomley F."/>
            <person name="Blake D.P."/>
            <person name="Joachim A."/>
        </authorList>
    </citation>
    <scope>NUCLEOTIDE SEQUENCE [LARGE SCALE GENOMIC DNA]</scope>
    <source>
        <strain evidence="2 3">Wien I</strain>
    </source>
</reference>
<feature type="compositionally biased region" description="Low complexity" evidence="1">
    <location>
        <begin position="617"/>
        <end position="626"/>
    </location>
</feature>
<feature type="region of interest" description="Disordered" evidence="1">
    <location>
        <begin position="2224"/>
        <end position="2259"/>
    </location>
</feature>
<evidence type="ECO:0000313" key="2">
    <source>
        <dbReference type="EMBL" id="PHJ24852.1"/>
    </source>
</evidence>
<feature type="compositionally biased region" description="Basic and acidic residues" evidence="1">
    <location>
        <begin position="2079"/>
        <end position="2091"/>
    </location>
</feature>
<dbReference type="GeneID" id="94424712"/>
<evidence type="ECO:0000313" key="3">
    <source>
        <dbReference type="Proteomes" id="UP000221165"/>
    </source>
</evidence>
<organism evidence="2 3">
    <name type="scientific">Cystoisospora suis</name>
    <dbReference type="NCBI Taxonomy" id="483139"/>
    <lineage>
        <taxon>Eukaryota</taxon>
        <taxon>Sar</taxon>
        <taxon>Alveolata</taxon>
        <taxon>Apicomplexa</taxon>
        <taxon>Conoidasida</taxon>
        <taxon>Coccidia</taxon>
        <taxon>Eucoccidiorida</taxon>
        <taxon>Eimeriorina</taxon>
        <taxon>Sarcocystidae</taxon>
        <taxon>Cystoisospora</taxon>
    </lineage>
</organism>
<feature type="compositionally biased region" description="Basic and acidic residues" evidence="1">
    <location>
        <begin position="685"/>
        <end position="696"/>
    </location>
</feature>
<feature type="compositionally biased region" description="Basic and acidic residues" evidence="1">
    <location>
        <begin position="429"/>
        <end position="442"/>
    </location>
</feature>
<feature type="region of interest" description="Disordered" evidence="1">
    <location>
        <begin position="1204"/>
        <end position="1230"/>
    </location>
</feature>
<feature type="compositionally biased region" description="Polar residues" evidence="1">
    <location>
        <begin position="342"/>
        <end position="355"/>
    </location>
</feature>